<proteinExistence type="predicted"/>
<accession>A0AAE1CY01</accession>
<reference evidence="1" key="1">
    <citation type="journal article" date="2023" name="G3 (Bethesda)">
        <title>A reference genome for the long-term kleptoplast-retaining sea slug Elysia crispata morphotype clarki.</title>
        <authorList>
            <person name="Eastman K.E."/>
            <person name="Pendleton A.L."/>
            <person name="Shaikh M.A."/>
            <person name="Suttiyut T."/>
            <person name="Ogas R."/>
            <person name="Tomko P."/>
            <person name="Gavelis G."/>
            <person name="Widhalm J.R."/>
            <person name="Wisecaver J.H."/>
        </authorList>
    </citation>
    <scope>NUCLEOTIDE SEQUENCE</scope>
    <source>
        <strain evidence="1">ECLA1</strain>
    </source>
</reference>
<organism evidence="1 2">
    <name type="scientific">Elysia crispata</name>
    <name type="common">lettuce slug</name>
    <dbReference type="NCBI Taxonomy" id="231223"/>
    <lineage>
        <taxon>Eukaryota</taxon>
        <taxon>Metazoa</taxon>
        <taxon>Spiralia</taxon>
        <taxon>Lophotrochozoa</taxon>
        <taxon>Mollusca</taxon>
        <taxon>Gastropoda</taxon>
        <taxon>Heterobranchia</taxon>
        <taxon>Euthyneura</taxon>
        <taxon>Panpulmonata</taxon>
        <taxon>Sacoglossa</taxon>
        <taxon>Placobranchoidea</taxon>
        <taxon>Plakobranchidae</taxon>
        <taxon>Elysia</taxon>
    </lineage>
</organism>
<dbReference type="EMBL" id="JAWDGP010006281">
    <property type="protein sequence ID" value="KAK3744030.1"/>
    <property type="molecule type" value="Genomic_DNA"/>
</dbReference>
<dbReference type="AlphaFoldDB" id="A0AAE1CY01"/>
<evidence type="ECO:0000313" key="2">
    <source>
        <dbReference type="Proteomes" id="UP001283361"/>
    </source>
</evidence>
<gene>
    <name evidence="1" type="ORF">RRG08_021856</name>
</gene>
<dbReference type="Proteomes" id="UP001283361">
    <property type="component" value="Unassembled WGS sequence"/>
</dbReference>
<keyword evidence="2" id="KW-1185">Reference proteome</keyword>
<sequence>MKVRARPPDLAQTLLSSADQKTSPSLVTELFGQTARQAITACYSHGRYSASSDEVSTERGFHNRTQSFTGKNRGNFVLSLILQTSERPPSKHNTLQVLAA</sequence>
<protein>
    <submittedName>
        <fullName evidence="1">Uncharacterized protein</fullName>
    </submittedName>
</protein>
<name>A0AAE1CY01_9GAST</name>
<comment type="caution">
    <text evidence="1">The sequence shown here is derived from an EMBL/GenBank/DDBJ whole genome shotgun (WGS) entry which is preliminary data.</text>
</comment>
<evidence type="ECO:0000313" key="1">
    <source>
        <dbReference type="EMBL" id="KAK3744030.1"/>
    </source>
</evidence>